<name>A0AAW4NFV1_9BACT</name>
<comment type="caution">
    <text evidence="1">The sequence shown here is derived from an EMBL/GenBank/DDBJ whole genome shotgun (WGS) entry which is preliminary data.</text>
</comment>
<accession>A0AAW4NFV1</accession>
<dbReference type="RefSeq" id="WP_217326672.1">
    <property type="nucleotide sequence ID" value="NZ_JAHOEK010000023.1"/>
</dbReference>
<evidence type="ECO:0008006" key="3">
    <source>
        <dbReference type="Google" id="ProtNLM"/>
    </source>
</evidence>
<dbReference type="EMBL" id="JAHOEP010000024">
    <property type="protein sequence ID" value="MBV3408652.1"/>
    <property type="molecule type" value="Genomic_DNA"/>
</dbReference>
<sequence length="129" mass="15247">MEKKVLNLVVANKWYDMIASGEKNEEYRTIKAYWINRLVEAKVEGCEEYRKVSICPEFDIFISNAKFKELLEKKTARFIHFTHVRFFKGYSKTRQSIEKEIENIAIGEAKKGLCPDEWVGVEFIVIKFK</sequence>
<evidence type="ECO:0000313" key="1">
    <source>
        <dbReference type="EMBL" id="MBV3408652.1"/>
    </source>
</evidence>
<proteinExistence type="predicted"/>
<gene>
    <name evidence="1" type="ORF">KSW80_09620</name>
</gene>
<dbReference type="Proteomes" id="UP001196316">
    <property type="component" value="Unassembled WGS sequence"/>
</dbReference>
<organism evidence="1 2">
    <name type="scientific">Segatella copri</name>
    <dbReference type="NCBI Taxonomy" id="165179"/>
    <lineage>
        <taxon>Bacteria</taxon>
        <taxon>Pseudomonadati</taxon>
        <taxon>Bacteroidota</taxon>
        <taxon>Bacteroidia</taxon>
        <taxon>Bacteroidales</taxon>
        <taxon>Prevotellaceae</taxon>
        <taxon>Segatella</taxon>
    </lineage>
</organism>
<reference evidence="1" key="1">
    <citation type="submission" date="2021-06" db="EMBL/GenBank/DDBJ databases">
        <title>Collection of gut derived symbiotic bacterial strains cultured from healthy donors.</title>
        <authorList>
            <person name="Lin H."/>
            <person name="Littmann E."/>
            <person name="Pamer E.G."/>
        </authorList>
    </citation>
    <scope>NUCLEOTIDE SEQUENCE</scope>
    <source>
        <strain evidence="1">MSK.21.60</strain>
    </source>
</reference>
<evidence type="ECO:0000313" key="2">
    <source>
        <dbReference type="Proteomes" id="UP001196316"/>
    </source>
</evidence>
<protein>
    <recommendedName>
        <fullName evidence="3">ASCH domain-containing protein</fullName>
    </recommendedName>
</protein>
<dbReference type="AlphaFoldDB" id="A0AAW4NFV1"/>